<dbReference type="SUPFAM" id="SSF53335">
    <property type="entry name" value="S-adenosyl-L-methionine-dependent methyltransferases"/>
    <property type="match status" value="1"/>
</dbReference>
<dbReference type="GO" id="GO:0016874">
    <property type="term" value="F:ligase activity"/>
    <property type="evidence" value="ECO:0007669"/>
    <property type="project" value="UniProtKB-KW"/>
</dbReference>
<dbReference type="PANTHER" id="PTHR45527">
    <property type="entry name" value="NONRIBOSOMAL PEPTIDE SYNTHETASE"/>
    <property type="match status" value="1"/>
</dbReference>
<dbReference type="GO" id="GO:0043041">
    <property type="term" value="P:amino acid activation for nonribosomal peptide biosynthetic process"/>
    <property type="evidence" value="ECO:0007669"/>
    <property type="project" value="TreeGrafter"/>
</dbReference>
<dbReference type="Gene3D" id="3.30.300.30">
    <property type="match status" value="1"/>
</dbReference>
<dbReference type="InterPro" id="IPR000873">
    <property type="entry name" value="AMP-dep_synth/lig_dom"/>
</dbReference>
<evidence type="ECO:0000256" key="3">
    <source>
        <dbReference type="ARBA" id="ARBA00022450"/>
    </source>
</evidence>
<evidence type="ECO:0000256" key="4">
    <source>
        <dbReference type="ARBA" id="ARBA00022553"/>
    </source>
</evidence>
<evidence type="ECO:0000256" key="1">
    <source>
        <dbReference type="ARBA" id="ARBA00001957"/>
    </source>
</evidence>
<keyword evidence="10" id="KW-1185">Reference proteome</keyword>
<dbReference type="SUPFAM" id="SSF53474">
    <property type="entry name" value="alpha/beta-Hydrolases"/>
    <property type="match status" value="1"/>
</dbReference>
<gene>
    <name evidence="9" type="ordered locus">CKL_1511</name>
</gene>
<organism evidence="9 10">
    <name type="scientific">Clostridium kluyveri (strain ATCC 8527 / DSM 555 / NBRC 12016 / NCIMB 10680 / K1)</name>
    <dbReference type="NCBI Taxonomy" id="431943"/>
    <lineage>
        <taxon>Bacteria</taxon>
        <taxon>Bacillati</taxon>
        <taxon>Bacillota</taxon>
        <taxon>Clostridia</taxon>
        <taxon>Eubacteriales</taxon>
        <taxon>Clostridiaceae</taxon>
        <taxon>Clostridium</taxon>
    </lineage>
</organism>
<dbReference type="Pfam" id="PF18563">
    <property type="entry name" value="TubC_N"/>
    <property type="match status" value="1"/>
</dbReference>
<dbReference type="Gene3D" id="1.10.10.1830">
    <property type="entry name" value="Non-ribosomal peptide synthase, adenylation domain"/>
    <property type="match status" value="1"/>
</dbReference>
<feature type="coiled-coil region" evidence="7">
    <location>
        <begin position="1383"/>
        <end position="1410"/>
    </location>
</feature>
<dbReference type="Pfam" id="PF00975">
    <property type="entry name" value="Thioesterase"/>
    <property type="match status" value="1"/>
</dbReference>
<evidence type="ECO:0000313" key="10">
    <source>
        <dbReference type="Proteomes" id="UP000002411"/>
    </source>
</evidence>
<accession>A5N8C2</accession>
<dbReference type="GO" id="GO:0017000">
    <property type="term" value="P:antibiotic biosynthetic process"/>
    <property type="evidence" value="ECO:0007669"/>
    <property type="project" value="UniProtKB-KW"/>
</dbReference>
<dbReference type="InterPro" id="IPR044894">
    <property type="entry name" value="TubC_N_sf"/>
</dbReference>
<keyword evidence="6" id="KW-0045">Antibiotic biosynthesis</keyword>
<dbReference type="InterPro" id="IPR001031">
    <property type="entry name" value="Thioesterase"/>
</dbReference>
<dbReference type="InterPro" id="IPR045851">
    <property type="entry name" value="AMP-bd_C_sf"/>
</dbReference>
<dbReference type="PROSITE" id="PS50075">
    <property type="entry name" value="CARRIER"/>
    <property type="match status" value="1"/>
</dbReference>
<comment type="pathway">
    <text evidence="2">Siderophore biosynthesis.</text>
</comment>
<dbReference type="InterPro" id="IPR041464">
    <property type="entry name" value="TubC_N"/>
</dbReference>
<dbReference type="InterPro" id="IPR023213">
    <property type="entry name" value="CAT-like_dom_sf"/>
</dbReference>
<keyword evidence="5" id="KW-0436">Ligase</keyword>
<protein>
    <submittedName>
        <fullName evidence="9">Predicted nonribosomal peptide synthetase</fullName>
    </submittedName>
</protein>
<dbReference type="SUPFAM" id="SSF56801">
    <property type="entry name" value="Acetyl-CoA synthetase-like"/>
    <property type="match status" value="1"/>
</dbReference>
<evidence type="ECO:0000256" key="5">
    <source>
        <dbReference type="ARBA" id="ARBA00022598"/>
    </source>
</evidence>
<dbReference type="InterPro" id="IPR029063">
    <property type="entry name" value="SAM-dependent_MTases_sf"/>
</dbReference>
<dbReference type="SUPFAM" id="SSF52777">
    <property type="entry name" value="CoA-dependent acyltransferases"/>
    <property type="match status" value="2"/>
</dbReference>
<dbReference type="EMBL" id="CP000673">
    <property type="protein sequence ID" value="EDK33553.1"/>
    <property type="molecule type" value="Genomic_DNA"/>
</dbReference>
<dbReference type="InterPro" id="IPR013217">
    <property type="entry name" value="Methyltransf_12"/>
</dbReference>
<dbReference type="GO" id="GO:0009403">
    <property type="term" value="P:toxin biosynthetic process"/>
    <property type="evidence" value="ECO:0007669"/>
    <property type="project" value="UniProtKB-ARBA"/>
</dbReference>
<dbReference type="eggNOG" id="COG1020">
    <property type="taxonomic scope" value="Bacteria"/>
</dbReference>
<dbReference type="STRING" id="431943.CKL_1511"/>
<evidence type="ECO:0000313" key="9">
    <source>
        <dbReference type="EMBL" id="EDK33553.1"/>
    </source>
</evidence>
<dbReference type="GO" id="GO:0031177">
    <property type="term" value="F:phosphopantetheine binding"/>
    <property type="evidence" value="ECO:0007669"/>
    <property type="project" value="TreeGrafter"/>
</dbReference>
<sequence>MIKDYKAIVENCYSQGIELYVEDGKLKYKSISGALSNDILNELKSSREGLIEFISIKQEKHNDKNLYSPFPLSPVQSSYLFGRGDLYSYGNVSCHIYQEFSYNELDVEKVQKIWNHLINKHDMLRAVIYQENYQEILEKVSEYKLKTDDKMTIRKELEEKIYPLGEWPMFDIGISKDDGESILHFSMDFLIADWSSIWLLLTEFEDMYFDDFYNNESSSLSFKDYRIYEERKKESLEYEKAKEYWKEKTVSLKSAPTLPIKNIRENEIPKFKRISMTLNKKYWQKFKEIAQQKEITPTAAVLTVYSEILKKWSTNKDFSLNLTLFNKKQIGKNIGSLVGDFTNTSIISAKDKQIPFKKLASEFNEEIFSNLDHSIYSGVEVLRDLAKINGNKEFLLPYVFTSAIGLIQKKLRGKYRYGISQTPQVFIDCQAMDTDLGLQINWDIRDKLFEEGLVEDMFKVFEDTLNQLAKSEDIWDKKLTISIPNWQKEERMNVNDTEKVFLKNTLIFDFLKNVINDPEKIAIIDSKKSLSYNEVYKKAVEIAITLREKSINKGDYVVVKLPHNADQVSCILGILMIGAAYVPVDIDTSKKRFESIVKQCNSKVVITDKEFNEKFAEIINVKNIEVEKDMIETFKVEDIDPYSIAYVIFTSGTTGVPKGVLISHSAALNTICDINERFGVTKKDSILAISKLNFDLSVYDIFGMLSVGGTIVYPNEEDYLNPIHWDELVKEYSISVWNTVPALMELYVSFLKEKSKSRESMQLILLSGDWVPLKMPDTLKKAFPKSKIIALGGATEASIWSNYHEYKELEDWWNSIPYGKPLSNQQFYVLDERLEDCPVYCEGNLYISGSGLAEGYLGDEKLTKEKFFIHPKINLRLYSTGDLGRYLPGGEIEFLGRKDNQVKIRGYRIELGEIKNALIEQDEISDALVRVNKQKQDLPIEAIVTLSVEKDNIHNIFNEKIKDLNAVTSLYEKVLSSSKYNEICKTRDEICLHALLNALLELGIFTKVDDAKYNYDEENIKNLSSKYTWLLNRWINQLEESNIIYNEKDNCYTIPKTLEKNIINQKWDGIFSKWENAYGDINLFHYIKNNIDNLIGLLQGKIDPVGILYPEGSDIYTKALYETSINSILINEYYCKFLEKYIKEQKGRKIRILEIGAGTGATAKKLIDILGDEDYEYHFTDSQKYFLPAARNYFNNNKKVLVYKFNVDEDPIEQGLEYNYFDIIVAAYVLENAKNIPKSLKHIRNLAAPKGYLLFSEPVKNEPWILVSQAFMMQEPLDDFRENIFFLTPEQWLKLLSLEDDSSKSYIFPEETFLLYNLGAILFIKQFKKNYTLIDREKIYDKLNIYLPQYMIPSSILFTESFKLNRNGKVDILKNFELMPKLDKDTFVKIEKIEEKLDSLEEEIMIICSKLFGNQQLNRTSNFYDYGADSLILAKVATELKNSLKLSIPFEVLLRGLINNPTVADTSLFIKGYVHPINNDIKYKTDEFIYTKIYKMSGTNQEQRIRILIHGAFGNLENFNSLATELAQQNQGDILVVGVSDVDKYLDMKPIDIVPKLSDIYYEKIMKHGFKNVQIIGYSFSGVVAIEIARSLLESGIEIDNLSIIEGGSISEINYDELILEFVFLKAFKISVSDLKLQQISILDDIFKDSYSYENVLTVTSVLSKLRLESDREIIKNLNHKIQEERFDTYFRVLEEKKEKILSRRSFSELYKIFKKSFEAQMYIPDMYFGDIDYYIAQDNTGAYKHFNLLLDNWRDNVIGNINKYYIPGDHYSAVQDTENAKILAELLKIK</sequence>
<dbReference type="PROSITE" id="PS00455">
    <property type="entry name" value="AMP_BINDING"/>
    <property type="match status" value="1"/>
</dbReference>
<feature type="domain" description="Carrier" evidence="8">
    <location>
        <begin position="1395"/>
        <end position="1474"/>
    </location>
</feature>
<dbReference type="CDD" id="cd02440">
    <property type="entry name" value="AdoMet_MTases"/>
    <property type="match status" value="1"/>
</dbReference>
<dbReference type="GO" id="GO:0005737">
    <property type="term" value="C:cytoplasm"/>
    <property type="evidence" value="ECO:0007669"/>
    <property type="project" value="TreeGrafter"/>
</dbReference>
<keyword evidence="7" id="KW-0175">Coiled coil</keyword>
<dbReference type="InterPro" id="IPR020845">
    <property type="entry name" value="AMP-binding_CS"/>
</dbReference>
<name>A5N8C2_CLOK5</name>
<dbReference type="Gene3D" id="3.40.50.1820">
    <property type="entry name" value="alpha/beta hydrolase"/>
    <property type="match status" value="1"/>
</dbReference>
<dbReference type="PANTHER" id="PTHR45527:SF10">
    <property type="entry name" value="PYOCHELIN SYNTHASE PCHF"/>
    <property type="match status" value="1"/>
</dbReference>
<dbReference type="Gene3D" id="3.30.559.30">
    <property type="entry name" value="Nonribosomal peptide synthetase, condensation domain"/>
    <property type="match status" value="1"/>
</dbReference>
<dbReference type="InterPro" id="IPR010071">
    <property type="entry name" value="AA_adenyl_dom"/>
</dbReference>
<evidence type="ECO:0000256" key="7">
    <source>
        <dbReference type="SAM" id="Coils"/>
    </source>
</evidence>
<evidence type="ECO:0000256" key="2">
    <source>
        <dbReference type="ARBA" id="ARBA00004924"/>
    </source>
</evidence>
<evidence type="ECO:0000256" key="6">
    <source>
        <dbReference type="ARBA" id="ARBA00023194"/>
    </source>
</evidence>
<dbReference type="NCBIfam" id="TIGR01733">
    <property type="entry name" value="AA-adenyl-dom"/>
    <property type="match status" value="1"/>
</dbReference>
<keyword evidence="4" id="KW-0597">Phosphoprotein</keyword>
<dbReference type="RefSeq" id="WP_012101903.1">
    <property type="nucleotide sequence ID" value="NC_009706.1"/>
</dbReference>
<dbReference type="SUPFAM" id="SSF47336">
    <property type="entry name" value="ACP-like"/>
    <property type="match status" value="1"/>
</dbReference>
<dbReference type="Gene3D" id="3.40.50.12780">
    <property type="entry name" value="N-terminal domain of ligase-like"/>
    <property type="match status" value="1"/>
</dbReference>
<comment type="cofactor">
    <cofactor evidence="1">
        <name>pantetheine 4'-phosphate</name>
        <dbReference type="ChEBI" id="CHEBI:47942"/>
    </cofactor>
</comment>
<dbReference type="InterPro" id="IPR042099">
    <property type="entry name" value="ANL_N_sf"/>
</dbReference>
<dbReference type="Pfam" id="PF00668">
    <property type="entry name" value="Condensation"/>
    <property type="match status" value="1"/>
</dbReference>
<keyword evidence="3" id="KW-0596">Phosphopantetheine</keyword>
<dbReference type="HOGENOM" id="CLU_000022_2_15_9"/>
<dbReference type="InterPro" id="IPR029058">
    <property type="entry name" value="AB_hydrolase_fold"/>
</dbReference>
<dbReference type="Gene3D" id="1.10.1200.10">
    <property type="entry name" value="ACP-like"/>
    <property type="match status" value="1"/>
</dbReference>
<dbReference type="InterPro" id="IPR057737">
    <property type="entry name" value="Condensation_MtbB-like"/>
</dbReference>
<dbReference type="CDD" id="cd19535">
    <property type="entry name" value="Cyc_NRPS"/>
    <property type="match status" value="1"/>
</dbReference>
<evidence type="ECO:0000259" key="8">
    <source>
        <dbReference type="PROSITE" id="PS50075"/>
    </source>
</evidence>
<dbReference type="GO" id="GO:0008610">
    <property type="term" value="P:lipid biosynthetic process"/>
    <property type="evidence" value="ECO:0007669"/>
    <property type="project" value="UniProtKB-ARBA"/>
</dbReference>
<dbReference type="InterPro" id="IPR009081">
    <property type="entry name" value="PP-bd_ACP"/>
</dbReference>
<dbReference type="PROSITE" id="PS00012">
    <property type="entry name" value="PHOSPHOPANTETHEINE"/>
    <property type="match status" value="1"/>
</dbReference>
<dbReference type="Pfam" id="PF00501">
    <property type="entry name" value="AMP-binding"/>
    <property type="match status" value="1"/>
</dbReference>
<dbReference type="Proteomes" id="UP000002411">
    <property type="component" value="Chromosome"/>
</dbReference>
<dbReference type="Pfam" id="PF08242">
    <property type="entry name" value="Methyltransf_12"/>
    <property type="match status" value="1"/>
</dbReference>
<reference evidence="9 10" key="1">
    <citation type="journal article" date="2008" name="Proc. Natl. Acad. Sci. U.S.A.">
        <title>The genome of Clostridium kluyveri, a strict anaerobe with unique metabolic features.</title>
        <authorList>
            <person name="Seedorf H."/>
            <person name="Fricke W.F."/>
            <person name="Veith B."/>
            <person name="Brueggemann H."/>
            <person name="Liesegang H."/>
            <person name="Strittmatter A."/>
            <person name="Miethke M."/>
            <person name="Buckel W."/>
            <person name="Hinderberger J."/>
            <person name="Li F."/>
            <person name="Hagemeier C."/>
            <person name="Thauer R.K."/>
            <person name="Gottschalk G."/>
        </authorList>
    </citation>
    <scope>NUCLEOTIDE SEQUENCE [LARGE SCALE GENOMIC DNA]</scope>
    <source>
        <strain evidence="10">ATCC 8527 / DSM 555 / NCIMB 10680</strain>
    </source>
</reference>
<dbReference type="InterPro" id="IPR001242">
    <property type="entry name" value="Condensation_dom"/>
</dbReference>
<dbReference type="Gene3D" id="3.40.50.150">
    <property type="entry name" value="Vaccinia Virus protein VP39"/>
    <property type="match status" value="1"/>
</dbReference>
<proteinExistence type="predicted"/>
<dbReference type="Pfam" id="PF00550">
    <property type="entry name" value="PP-binding"/>
    <property type="match status" value="1"/>
</dbReference>
<dbReference type="InterPro" id="IPR006162">
    <property type="entry name" value="Ppantetheine_attach_site"/>
</dbReference>
<dbReference type="KEGG" id="ckl:CKL_1511"/>
<dbReference type="Gene3D" id="3.30.559.10">
    <property type="entry name" value="Chloramphenicol acetyltransferase-like domain"/>
    <property type="match status" value="1"/>
</dbReference>
<dbReference type="InterPro" id="IPR036736">
    <property type="entry name" value="ACP-like_sf"/>
</dbReference>